<accession>A0A0L6VGY0</accession>
<reference evidence="1 2" key="1">
    <citation type="submission" date="2015-08" db="EMBL/GenBank/DDBJ databases">
        <title>Next Generation Sequencing and Analysis of the Genome of Puccinia sorghi L Schw, the Causal Agent of Maize Common Rust.</title>
        <authorList>
            <person name="Rochi L."/>
            <person name="Burguener G."/>
            <person name="Darino M."/>
            <person name="Turjanski A."/>
            <person name="Kreff E."/>
            <person name="Dieguez M.J."/>
            <person name="Sacco F."/>
        </authorList>
    </citation>
    <scope>NUCLEOTIDE SEQUENCE [LARGE SCALE GENOMIC DNA]</scope>
    <source>
        <strain evidence="1 2">RO10H11247</strain>
    </source>
</reference>
<evidence type="ECO:0000313" key="1">
    <source>
        <dbReference type="EMBL" id="KNZ59822.1"/>
    </source>
</evidence>
<sequence length="95" mass="10867">MLTNLSGNTAKWAQPLNQRVLNKSDPDVTPLTLAKFITSFKSYFLEPEHKGKAQKALCNLKSGNRQYPREPLPWWIGGEHPTCNRVIRHAPRQQT</sequence>
<dbReference type="Proteomes" id="UP000037035">
    <property type="component" value="Unassembled WGS sequence"/>
</dbReference>
<proteinExistence type="predicted"/>
<name>A0A0L6VGY0_9BASI</name>
<evidence type="ECO:0000313" key="2">
    <source>
        <dbReference type="Proteomes" id="UP000037035"/>
    </source>
</evidence>
<dbReference type="AlphaFoldDB" id="A0A0L6VGY0"/>
<comment type="caution">
    <text evidence="1">The sequence shown here is derived from an EMBL/GenBank/DDBJ whole genome shotgun (WGS) entry which is preliminary data.</text>
</comment>
<dbReference type="VEuPathDB" id="FungiDB:VP01_1658g7"/>
<evidence type="ECO:0008006" key="3">
    <source>
        <dbReference type="Google" id="ProtNLM"/>
    </source>
</evidence>
<protein>
    <recommendedName>
        <fullName evidence="3">Retrotransposon gag domain-containing protein</fullName>
    </recommendedName>
</protein>
<gene>
    <name evidence="1" type="ORF">VP01_1658g7</name>
</gene>
<organism evidence="1 2">
    <name type="scientific">Puccinia sorghi</name>
    <dbReference type="NCBI Taxonomy" id="27349"/>
    <lineage>
        <taxon>Eukaryota</taxon>
        <taxon>Fungi</taxon>
        <taxon>Dikarya</taxon>
        <taxon>Basidiomycota</taxon>
        <taxon>Pucciniomycotina</taxon>
        <taxon>Pucciniomycetes</taxon>
        <taxon>Pucciniales</taxon>
        <taxon>Pucciniaceae</taxon>
        <taxon>Puccinia</taxon>
    </lineage>
</organism>
<dbReference type="OrthoDB" id="3268055at2759"/>
<dbReference type="EMBL" id="LAVV01006457">
    <property type="protein sequence ID" value="KNZ59822.1"/>
    <property type="molecule type" value="Genomic_DNA"/>
</dbReference>
<keyword evidence="2" id="KW-1185">Reference proteome</keyword>